<protein>
    <recommendedName>
        <fullName evidence="7">Cyclohexanone monooxygenase</fullName>
    </recommendedName>
</protein>
<dbReference type="InterPro" id="IPR050775">
    <property type="entry name" value="FAD-binding_Monooxygenases"/>
</dbReference>
<dbReference type="EMBL" id="JAPEVB010000001">
    <property type="protein sequence ID" value="KAJ4397201.1"/>
    <property type="molecule type" value="Genomic_DNA"/>
</dbReference>
<dbReference type="GO" id="GO:0050660">
    <property type="term" value="F:flavin adenine dinucleotide binding"/>
    <property type="evidence" value="ECO:0007669"/>
    <property type="project" value="InterPro"/>
</dbReference>
<name>A0A9W8Z3H5_9PEZI</name>
<dbReference type="Gene3D" id="3.50.50.60">
    <property type="entry name" value="FAD/NAD(P)-binding domain"/>
    <property type="match status" value="2"/>
</dbReference>
<reference evidence="5" key="1">
    <citation type="submission" date="2022-10" db="EMBL/GenBank/DDBJ databases">
        <title>Tapping the CABI collections for fungal endophytes: first genome assemblies for Collariella, Neodidymelliopsis, Ascochyta clinopodiicola, Didymella pomorum, Didymosphaeria variabile, Neocosmospora piperis and Neocucurbitaria cava.</title>
        <authorList>
            <person name="Hill R."/>
        </authorList>
    </citation>
    <scope>NUCLEOTIDE SEQUENCE</scope>
    <source>
        <strain evidence="5">IMI 355082</strain>
    </source>
</reference>
<dbReference type="Pfam" id="PF00743">
    <property type="entry name" value="FMO-like"/>
    <property type="match status" value="1"/>
</dbReference>
<keyword evidence="4" id="KW-0560">Oxidoreductase</keyword>
<dbReference type="GO" id="GO:0050661">
    <property type="term" value="F:NADP binding"/>
    <property type="evidence" value="ECO:0007669"/>
    <property type="project" value="InterPro"/>
</dbReference>
<evidence type="ECO:0000313" key="5">
    <source>
        <dbReference type="EMBL" id="KAJ4397201.1"/>
    </source>
</evidence>
<keyword evidence="1" id="KW-0285">Flavoprotein</keyword>
<dbReference type="GO" id="GO:0004499">
    <property type="term" value="F:N,N-dimethylaniline monooxygenase activity"/>
    <property type="evidence" value="ECO:0007669"/>
    <property type="project" value="InterPro"/>
</dbReference>
<dbReference type="Proteomes" id="UP001140453">
    <property type="component" value="Unassembled WGS sequence"/>
</dbReference>
<dbReference type="AlphaFoldDB" id="A0A9W8Z3H5"/>
<dbReference type="PANTHER" id="PTHR43098">
    <property type="entry name" value="L-ORNITHINE N(5)-MONOOXYGENASE-RELATED"/>
    <property type="match status" value="1"/>
</dbReference>
<organism evidence="5 6">
    <name type="scientific">Gnomoniopsis smithogilvyi</name>
    <dbReference type="NCBI Taxonomy" id="1191159"/>
    <lineage>
        <taxon>Eukaryota</taxon>
        <taxon>Fungi</taxon>
        <taxon>Dikarya</taxon>
        <taxon>Ascomycota</taxon>
        <taxon>Pezizomycotina</taxon>
        <taxon>Sordariomycetes</taxon>
        <taxon>Sordariomycetidae</taxon>
        <taxon>Diaporthales</taxon>
        <taxon>Gnomoniaceae</taxon>
        <taxon>Gnomoniopsis</taxon>
    </lineage>
</organism>
<evidence type="ECO:0000256" key="3">
    <source>
        <dbReference type="ARBA" id="ARBA00022857"/>
    </source>
</evidence>
<evidence type="ECO:0000256" key="1">
    <source>
        <dbReference type="ARBA" id="ARBA00022630"/>
    </source>
</evidence>
<sequence>MPEIQLDALVVGTGFSGIYQLYSLLKLGLKCRAIDVAEDVGGAWYWNRYPGAMSDSPSVVYRYSFDKEELLTYPWPNNYVMQHEILEYLRHFVEKHSLRKHMQFKTELVSAEWDEGIQRWFARCSNGQVFVVRYLITALGQLSKKNVPDIPGVNRKDLKVKVVHSSSWDESLDARGKRVGIIGNGSSGVQIVSAIADKVGELHCFIRHPQYTVPAGLRAVSPRERQEINDNYDRIWDECWQSMTGFGFMEASRATMSVTPEEREKIFEALWQEGNAFHFLFGAFGDIFTSEEANEEVCKFLRKTITQIVQDPDKAAVLTPRDGYTRRPLCDNGYYDKFNQINVFAIDIKNNPITSIEENGVLTADGKLHELDILVLATGFHAVDVSFKAIRNGIRGRNGVYLSDHWKHQPKTYLSLFVSGFPNLFVLGGPMGPFSNALPGVMAEASFLNELLYEMETGRKERVVEALPEAEDNG</sequence>
<dbReference type="InterPro" id="IPR020946">
    <property type="entry name" value="Flavin_mOase-like"/>
</dbReference>
<proteinExistence type="predicted"/>
<accession>A0A9W8Z3H5</accession>
<evidence type="ECO:0000313" key="6">
    <source>
        <dbReference type="Proteomes" id="UP001140453"/>
    </source>
</evidence>
<dbReference type="OrthoDB" id="66881at2759"/>
<keyword evidence="6" id="KW-1185">Reference proteome</keyword>
<comment type="caution">
    <text evidence="5">The sequence shown here is derived from an EMBL/GenBank/DDBJ whole genome shotgun (WGS) entry which is preliminary data.</text>
</comment>
<evidence type="ECO:0008006" key="7">
    <source>
        <dbReference type="Google" id="ProtNLM"/>
    </source>
</evidence>
<evidence type="ECO:0000256" key="2">
    <source>
        <dbReference type="ARBA" id="ARBA00022827"/>
    </source>
</evidence>
<keyword evidence="2" id="KW-0274">FAD</keyword>
<dbReference type="InterPro" id="IPR036188">
    <property type="entry name" value="FAD/NAD-bd_sf"/>
</dbReference>
<keyword evidence="3" id="KW-0521">NADP</keyword>
<dbReference type="SUPFAM" id="SSF51905">
    <property type="entry name" value="FAD/NAD(P)-binding domain"/>
    <property type="match status" value="2"/>
</dbReference>
<dbReference type="PANTHER" id="PTHR43098:SF5">
    <property type="entry name" value="DUAL-FUNCTIONAL MONOOXYGENASE_METHYLTRANSFERASE PSOF"/>
    <property type="match status" value="1"/>
</dbReference>
<evidence type="ECO:0000256" key="4">
    <source>
        <dbReference type="ARBA" id="ARBA00023002"/>
    </source>
</evidence>
<gene>
    <name evidence="5" type="ORF">N0V93_001425</name>
</gene>